<accession>A0ABM8I248</accession>
<dbReference type="Pfam" id="PF02826">
    <property type="entry name" value="2-Hacid_dh_C"/>
    <property type="match status" value="1"/>
</dbReference>
<dbReference type="PANTHER" id="PTHR43761:SF1">
    <property type="entry name" value="D-ISOMER SPECIFIC 2-HYDROXYACID DEHYDROGENASE CATALYTIC DOMAIN-CONTAINING PROTEIN-RELATED"/>
    <property type="match status" value="1"/>
</dbReference>
<evidence type="ECO:0000313" key="8">
    <source>
        <dbReference type="Proteomes" id="UP001305815"/>
    </source>
</evidence>
<dbReference type="Pfam" id="PF00389">
    <property type="entry name" value="2-Hacid_dh"/>
    <property type="match status" value="1"/>
</dbReference>
<reference evidence="8" key="1">
    <citation type="journal article" date="2023" name="Int. J. Syst. Evol. Microbiol.">
        <title>Claveliimonas bilis gen. nov., sp. nov., deoxycholic acid-producing bacteria isolated from human faeces, and reclassification of Sellimonas monacensis Zenner et al. 2021 as Claveliimonas monacensis comb. nov.</title>
        <authorList>
            <person name="Hisatomi A."/>
            <person name="Kastawa N.W.E.P.G."/>
            <person name="Song I."/>
            <person name="Ohkuma M."/>
            <person name="Fukiya S."/>
            <person name="Sakamoto M."/>
        </authorList>
    </citation>
    <scope>NUCLEOTIDE SEQUENCE [LARGE SCALE GENOMIC DNA]</scope>
    <source>
        <strain evidence="8">12BBH14</strain>
    </source>
</reference>
<dbReference type="InterPro" id="IPR050418">
    <property type="entry name" value="D-iso_2-hydroxyacid_DH_PdxB"/>
</dbReference>
<dbReference type="SUPFAM" id="SSF51735">
    <property type="entry name" value="NAD(P)-binding Rossmann-fold domains"/>
    <property type="match status" value="1"/>
</dbReference>
<evidence type="ECO:0000256" key="1">
    <source>
        <dbReference type="ARBA" id="ARBA00005854"/>
    </source>
</evidence>
<dbReference type="EMBL" id="AP027742">
    <property type="protein sequence ID" value="BDZ76815.1"/>
    <property type="molecule type" value="Genomic_DNA"/>
</dbReference>
<evidence type="ECO:0000256" key="4">
    <source>
        <dbReference type="RuleBase" id="RU003719"/>
    </source>
</evidence>
<dbReference type="PANTHER" id="PTHR43761">
    <property type="entry name" value="D-ISOMER SPECIFIC 2-HYDROXYACID DEHYDROGENASE FAMILY PROTEIN (AFU_ORTHOLOGUE AFUA_1G13630)"/>
    <property type="match status" value="1"/>
</dbReference>
<evidence type="ECO:0000259" key="6">
    <source>
        <dbReference type="Pfam" id="PF02826"/>
    </source>
</evidence>
<feature type="domain" description="D-isomer specific 2-hydroxyacid dehydrogenase catalytic" evidence="5">
    <location>
        <begin position="16"/>
        <end position="299"/>
    </location>
</feature>
<dbReference type="InterPro" id="IPR006139">
    <property type="entry name" value="D-isomer_2_OHA_DH_cat_dom"/>
</dbReference>
<evidence type="ECO:0000256" key="2">
    <source>
        <dbReference type="ARBA" id="ARBA00023002"/>
    </source>
</evidence>
<gene>
    <name evidence="7" type="ORF">Lac1_09980</name>
</gene>
<dbReference type="InterPro" id="IPR006140">
    <property type="entry name" value="D-isomer_DH_NAD-bd"/>
</dbReference>
<comment type="similarity">
    <text evidence="1 4">Belongs to the D-isomer specific 2-hydroxyacid dehydrogenase family.</text>
</comment>
<evidence type="ECO:0000259" key="5">
    <source>
        <dbReference type="Pfam" id="PF00389"/>
    </source>
</evidence>
<protein>
    <submittedName>
        <fullName evidence="7">2-hydroxyacid dehydrogenase</fullName>
    </submittedName>
</protein>
<dbReference type="SUPFAM" id="SSF52283">
    <property type="entry name" value="Formate/glycerate dehydrogenase catalytic domain-like"/>
    <property type="match status" value="1"/>
</dbReference>
<name>A0ABM8I248_9FIRM</name>
<sequence>MKLKKITAIEPVSLLDETKREVEKYFEEAVFYDTFPENEEEIIKRIGDSDAIFVSYRYPIGEAVLKECKNLKYIGMCCSLYSEASSNVDIRYAREQRICVKGVRDYGDQGVAEYVIGEVIHMLQGTGGHPPFLGVESEVSGIRAGILGMGASAQAVAAALSAFGADVSYYSRTRKRELEERHGYHYLELDELLASCNVICSCLSKNVVLLHEREMDIMGDNTILFNTALSPCFDAEAMKKWLQKENTWYFCDTLMGLGEEELLQYDHVSCLKKSSGMTSQAVARLNEKVLVNLKEFLEETGYDH</sequence>
<keyword evidence="8" id="KW-1185">Reference proteome</keyword>
<evidence type="ECO:0000256" key="3">
    <source>
        <dbReference type="ARBA" id="ARBA00023027"/>
    </source>
</evidence>
<proteinExistence type="inferred from homology"/>
<keyword evidence="2 4" id="KW-0560">Oxidoreductase</keyword>
<feature type="domain" description="D-isomer specific 2-hydroxyacid dehydrogenase NAD-binding" evidence="6">
    <location>
        <begin position="137"/>
        <end position="246"/>
    </location>
</feature>
<dbReference type="RefSeq" id="WP_316266401.1">
    <property type="nucleotide sequence ID" value="NZ_AP027742.1"/>
</dbReference>
<keyword evidence="3" id="KW-0520">NAD</keyword>
<organism evidence="7 8">
    <name type="scientific">Claveliimonas bilis</name>
    <dbReference type="NCBI Taxonomy" id="3028070"/>
    <lineage>
        <taxon>Bacteria</taxon>
        <taxon>Bacillati</taxon>
        <taxon>Bacillota</taxon>
        <taxon>Clostridia</taxon>
        <taxon>Lachnospirales</taxon>
        <taxon>Lachnospiraceae</taxon>
        <taxon>Claveliimonas</taxon>
    </lineage>
</organism>
<dbReference type="Gene3D" id="3.40.50.720">
    <property type="entry name" value="NAD(P)-binding Rossmann-like Domain"/>
    <property type="match status" value="2"/>
</dbReference>
<dbReference type="InterPro" id="IPR036291">
    <property type="entry name" value="NAD(P)-bd_dom_sf"/>
</dbReference>
<evidence type="ECO:0000313" key="7">
    <source>
        <dbReference type="EMBL" id="BDZ76815.1"/>
    </source>
</evidence>
<dbReference type="Proteomes" id="UP001305815">
    <property type="component" value="Chromosome"/>
</dbReference>